<evidence type="ECO:0000313" key="1">
    <source>
        <dbReference type="EMBL" id="SUF67818.1"/>
    </source>
</evidence>
<evidence type="ECO:0000313" key="2">
    <source>
        <dbReference type="EMBL" id="SUG27483.1"/>
    </source>
</evidence>
<organism evidence="2 3">
    <name type="scientific">Salmonella enterica</name>
    <name type="common">Salmonella choleraesuis</name>
    <dbReference type="NCBI Taxonomy" id="28901"/>
    <lineage>
        <taxon>Bacteria</taxon>
        <taxon>Pseudomonadati</taxon>
        <taxon>Pseudomonadota</taxon>
        <taxon>Gammaproteobacteria</taxon>
        <taxon>Enterobacterales</taxon>
        <taxon>Enterobacteriaceae</taxon>
        <taxon>Salmonella</taxon>
    </lineage>
</organism>
<gene>
    <name evidence="1" type="ORF">NCTC10718_00478</name>
    <name evidence="2" type="ORF">NCTC10718_04806</name>
</gene>
<reference evidence="2 3" key="1">
    <citation type="submission" date="2018-06" db="EMBL/GenBank/DDBJ databases">
        <authorList>
            <consortium name="Pathogen Informatics"/>
            <person name="Doyle S."/>
        </authorList>
    </citation>
    <scope>NUCLEOTIDE SEQUENCE [LARGE SCALE GENOMIC DNA]</scope>
    <source>
        <strain evidence="2 3">NCTC10718</strain>
    </source>
</reference>
<dbReference type="AlphaFoldDB" id="A0A379SD07"/>
<dbReference type="EMBL" id="UGWQ01000002">
    <property type="protein sequence ID" value="SUG27483.1"/>
    <property type="molecule type" value="Genomic_DNA"/>
</dbReference>
<dbReference type="EMBL" id="UGWQ01000001">
    <property type="protein sequence ID" value="SUF67818.1"/>
    <property type="molecule type" value="Genomic_DNA"/>
</dbReference>
<proteinExistence type="predicted"/>
<name>A0A379SD07_SALER</name>
<accession>A0A379SD07</accession>
<evidence type="ECO:0000313" key="3">
    <source>
        <dbReference type="Proteomes" id="UP000254332"/>
    </source>
</evidence>
<dbReference type="Proteomes" id="UP000254332">
    <property type="component" value="Unassembled WGS sequence"/>
</dbReference>
<sequence length="93" mass="10382">MPTLKGCVTDTSNSVKLTDKEGLEKTIQDMLKGFNYYTSSIMTVIGKTDKQVITLTIHSRNNYENEFNEDFDCIESKDICLSVVGTPDAPPLE</sequence>
<protein>
    <submittedName>
        <fullName evidence="2">Uncharacterized protein</fullName>
    </submittedName>
</protein>